<accession>A0A6A6JCA8</accession>
<dbReference type="InterPro" id="IPR036864">
    <property type="entry name" value="Zn2-C6_fun-type_DNA-bd_sf"/>
</dbReference>
<protein>
    <recommendedName>
        <fullName evidence="6">Zn(2)-C6 fungal-type domain-containing protein</fullName>
    </recommendedName>
</protein>
<name>A0A6A6JCA8_WESOR</name>
<dbReference type="Gene3D" id="4.10.240.10">
    <property type="entry name" value="Zn(2)-C6 fungal-type DNA-binding domain"/>
    <property type="match status" value="1"/>
</dbReference>
<dbReference type="InterPro" id="IPR032675">
    <property type="entry name" value="LRR_dom_sf"/>
</dbReference>
<dbReference type="GO" id="GO:0006351">
    <property type="term" value="P:DNA-templated transcription"/>
    <property type="evidence" value="ECO:0007669"/>
    <property type="project" value="InterPro"/>
</dbReference>
<evidence type="ECO:0000313" key="7">
    <source>
        <dbReference type="EMBL" id="KAF2273915.1"/>
    </source>
</evidence>
<dbReference type="Pfam" id="PF04082">
    <property type="entry name" value="Fungal_trans"/>
    <property type="match status" value="1"/>
</dbReference>
<dbReference type="InterPro" id="IPR007219">
    <property type="entry name" value="XnlR_reg_dom"/>
</dbReference>
<evidence type="ECO:0000256" key="5">
    <source>
        <dbReference type="SAM" id="MobiDB-lite"/>
    </source>
</evidence>
<evidence type="ECO:0000313" key="8">
    <source>
        <dbReference type="Proteomes" id="UP000800097"/>
    </source>
</evidence>
<feature type="compositionally biased region" description="Polar residues" evidence="5">
    <location>
        <begin position="202"/>
        <end position="211"/>
    </location>
</feature>
<evidence type="ECO:0000256" key="2">
    <source>
        <dbReference type="ARBA" id="ARBA00022723"/>
    </source>
</evidence>
<keyword evidence="8" id="KW-1185">Reference proteome</keyword>
<dbReference type="EMBL" id="ML986506">
    <property type="protein sequence ID" value="KAF2273915.1"/>
    <property type="molecule type" value="Genomic_DNA"/>
</dbReference>
<dbReference type="OrthoDB" id="5284003at2759"/>
<dbReference type="CDD" id="cd09917">
    <property type="entry name" value="F-box_SF"/>
    <property type="match status" value="1"/>
</dbReference>
<dbReference type="PANTHER" id="PTHR46910:SF3">
    <property type="entry name" value="HALOTOLERANCE PROTEIN 9-RELATED"/>
    <property type="match status" value="1"/>
</dbReference>
<dbReference type="InterPro" id="IPR001138">
    <property type="entry name" value="Zn2Cys6_DnaBD"/>
</dbReference>
<comment type="subcellular location">
    <subcellularLocation>
        <location evidence="1">Nucleus</location>
    </subcellularLocation>
</comment>
<reference evidence="7" key="1">
    <citation type="journal article" date="2020" name="Stud. Mycol.">
        <title>101 Dothideomycetes genomes: a test case for predicting lifestyles and emergence of pathogens.</title>
        <authorList>
            <person name="Haridas S."/>
            <person name="Albert R."/>
            <person name="Binder M."/>
            <person name="Bloem J."/>
            <person name="Labutti K."/>
            <person name="Salamov A."/>
            <person name="Andreopoulos B."/>
            <person name="Baker S."/>
            <person name="Barry K."/>
            <person name="Bills G."/>
            <person name="Bluhm B."/>
            <person name="Cannon C."/>
            <person name="Castanera R."/>
            <person name="Culley D."/>
            <person name="Daum C."/>
            <person name="Ezra D."/>
            <person name="Gonzalez J."/>
            <person name="Henrissat B."/>
            <person name="Kuo A."/>
            <person name="Liang C."/>
            <person name="Lipzen A."/>
            <person name="Lutzoni F."/>
            <person name="Magnuson J."/>
            <person name="Mondo S."/>
            <person name="Nolan M."/>
            <person name="Ohm R."/>
            <person name="Pangilinan J."/>
            <person name="Park H.-J."/>
            <person name="Ramirez L."/>
            <person name="Alfaro M."/>
            <person name="Sun H."/>
            <person name="Tritt A."/>
            <person name="Yoshinaga Y."/>
            <person name="Zwiers L.-H."/>
            <person name="Turgeon B."/>
            <person name="Goodwin S."/>
            <person name="Spatafora J."/>
            <person name="Crous P."/>
            <person name="Grigoriev I."/>
        </authorList>
    </citation>
    <scope>NUCLEOTIDE SEQUENCE</scope>
    <source>
        <strain evidence="7">CBS 379.55</strain>
    </source>
</reference>
<feature type="region of interest" description="Disordered" evidence="5">
    <location>
        <begin position="513"/>
        <end position="563"/>
    </location>
</feature>
<proteinExistence type="predicted"/>
<feature type="region of interest" description="Disordered" evidence="5">
    <location>
        <begin position="200"/>
        <end position="223"/>
    </location>
</feature>
<dbReference type="Proteomes" id="UP000800097">
    <property type="component" value="Unassembled WGS sequence"/>
</dbReference>
<dbReference type="GeneID" id="54553564"/>
<dbReference type="CDD" id="cd00067">
    <property type="entry name" value="GAL4"/>
    <property type="match status" value="1"/>
</dbReference>
<evidence type="ECO:0000256" key="1">
    <source>
        <dbReference type="ARBA" id="ARBA00004123"/>
    </source>
</evidence>
<gene>
    <name evidence="7" type="ORF">EI97DRAFT_451977</name>
</gene>
<feature type="region of interest" description="Disordered" evidence="5">
    <location>
        <begin position="1103"/>
        <end position="1123"/>
    </location>
</feature>
<dbReference type="PANTHER" id="PTHR46910">
    <property type="entry name" value="TRANSCRIPTION FACTOR PDR1"/>
    <property type="match status" value="1"/>
</dbReference>
<dbReference type="SUPFAM" id="SSF52047">
    <property type="entry name" value="RNI-like"/>
    <property type="match status" value="1"/>
</dbReference>
<dbReference type="RefSeq" id="XP_033651454.1">
    <property type="nucleotide sequence ID" value="XM_033800389.1"/>
</dbReference>
<sequence>MAQPLTFMDLSVEIKTNIVQHILRPTDLRNLALVCKQLHEIAVRELYYEVELDLGSPNDTRLAAFLSPKNIGLQHIKNLELYLADVPDKCNQEVQANFAVRMILELLPENTLERFSWHPWSAFSADNLILLYKKQKRMKWLEAIALDKNAIDEIQKIPNFDDVFQNVTKLGLYPDNRQVLDYCHLLLKKSPKLENLTLHANFDQNPNQGPNPLSERELSDSSTGPGLITSTIFAHMQPFDKCVPLALKKVYLHKISLRYAADTFCKVIDFRTVSSIGIHSCPGADALFAALSKSAQLPNKLEKLEFKHFDNHEQDGLSALDGFLCLVSGLKELTIDILCGREMPAAAGIVRHSKTLKTLNVHVHMRPDEGETELFFNYPAFSDICKNCNKLEQLSVAFPPAVVTALKQGMYADFETCLTDLPNLVTLNITTWPAHDPLSEKLPRKIYEHNLQRLAQTTFVKHSKAVAASSSASQSRRYSKLAIIAFGTSNKIYEREESPNQIIFVKGKQVDPLGTEKPVAYPPPPPSDEPFAPWNDTPHPHQTSPSQAPQSAPPQLPYSPQSLYPKLESLGDVLQQQAHQATHALSDARNHPLPHLQQQAQQQRPNRLRKACDSCSIRKCDESGPPCRACAALEIPCTFDRPSRRRGPPNRHAEAIKKKRRLDGTDGGSGPSTPASPTNAAHALAQLSSHAPQQLSAESICPVPTMNALIDDFFTHIHPLCPFPHEPSFREAWERREDYTNPPFLALLSAMIACLVASFPRKPRLHLKMQTRDHYPSHLALVDKCREVCAQARGPGYLDSPSLNVYDACTSYFLGLAGAYTFQWRQLRLYFGECLTVLRALGLHKASEQGYTFLGGVPGALGSNGPDYEGSKELKLDKITEQIGRRLFWTVFVGARTMQQLGASFGELTILPSTPSEPLPPLPAEIDDPFIYPDHILPQPPHVVPLLAGFNINVRIYSSYAALSTAEMAFGSDELFDWDRQQRILEHSLKSVKQVLVDIPEVLKVMPQDSVNGRFGQRRQPYYPPMPEYGHQDPGARRAAQYEIQKANIYASHLSIRSYLVEKYFTLLEKHREREQQGKSVKVEEEGGRADVAAGLDRLVPGGAAEQQQQQQQQEDAARRLEEEMGVEREQVIKDLLVVLGSIDMVNMEPNADSFLTNLIAQIQKIRQIASTLLSPRHPSSSSSPSRASTTISQQNQEYLHKFLGILARLERVNPGGAVAGQTPGEGFVQHQQHQQQNGSNGAGAPVAPMMDEESELRAWADLREYQLRFQEQGGIYGFAQ</sequence>
<dbReference type="SMART" id="SM00066">
    <property type="entry name" value="GAL4"/>
    <property type="match status" value="1"/>
</dbReference>
<dbReference type="InterPro" id="IPR050987">
    <property type="entry name" value="AtrR-like"/>
</dbReference>
<dbReference type="GO" id="GO:0000981">
    <property type="term" value="F:DNA-binding transcription factor activity, RNA polymerase II-specific"/>
    <property type="evidence" value="ECO:0007669"/>
    <property type="project" value="InterPro"/>
</dbReference>
<keyword evidence="2" id="KW-0479">Metal-binding</keyword>
<dbReference type="CDD" id="cd12148">
    <property type="entry name" value="fungal_TF_MHR"/>
    <property type="match status" value="1"/>
</dbReference>
<dbReference type="Gene3D" id="3.80.10.10">
    <property type="entry name" value="Ribonuclease Inhibitor"/>
    <property type="match status" value="1"/>
</dbReference>
<evidence type="ECO:0000256" key="4">
    <source>
        <dbReference type="ARBA" id="ARBA00023242"/>
    </source>
</evidence>
<evidence type="ECO:0000256" key="3">
    <source>
        <dbReference type="ARBA" id="ARBA00023125"/>
    </source>
</evidence>
<feature type="region of interest" description="Disordered" evidence="5">
    <location>
        <begin position="639"/>
        <end position="679"/>
    </location>
</feature>
<organism evidence="7 8">
    <name type="scientific">Westerdykella ornata</name>
    <dbReference type="NCBI Taxonomy" id="318751"/>
    <lineage>
        <taxon>Eukaryota</taxon>
        <taxon>Fungi</taxon>
        <taxon>Dikarya</taxon>
        <taxon>Ascomycota</taxon>
        <taxon>Pezizomycotina</taxon>
        <taxon>Dothideomycetes</taxon>
        <taxon>Pleosporomycetidae</taxon>
        <taxon>Pleosporales</taxon>
        <taxon>Sporormiaceae</taxon>
        <taxon>Westerdykella</taxon>
    </lineage>
</organism>
<feature type="compositionally biased region" description="Low complexity" evidence="5">
    <location>
        <begin position="540"/>
        <end position="550"/>
    </location>
</feature>
<feature type="domain" description="Zn(2)-C6 fungal-type" evidence="6">
    <location>
        <begin position="606"/>
        <end position="648"/>
    </location>
</feature>
<dbReference type="GO" id="GO:0005634">
    <property type="term" value="C:nucleus"/>
    <property type="evidence" value="ECO:0007669"/>
    <property type="project" value="UniProtKB-SubCell"/>
</dbReference>
<dbReference type="GO" id="GO:0003677">
    <property type="term" value="F:DNA binding"/>
    <property type="evidence" value="ECO:0007669"/>
    <property type="project" value="UniProtKB-KW"/>
</dbReference>
<dbReference type="GO" id="GO:0008270">
    <property type="term" value="F:zinc ion binding"/>
    <property type="evidence" value="ECO:0007669"/>
    <property type="project" value="InterPro"/>
</dbReference>
<dbReference type="SUPFAM" id="SSF57701">
    <property type="entry name" value="Zn2/Cys6 DNA-binding domain"/>
    <property type="match status" value="1"/>
</dbReference>
<keyword evidence="4" id="KW-0539">Nucleus</keyword>
<evidence type="ECO:0000259" key="6">
    <source>
        <dbReference type="SMART" id="SM00066"/>
    </source>
</evidence>
<keyword evidence="3" id="KW-0238">DNA-binding</keyword>